<dbReference type="EMBL" id="AKFS01000002">
    <property type="protein sequence ID" value="EJF51753.1"/>
    <property type="molecule type" value="Genomic_DNA"/>
</dbReference>
<evidence type="ECO:0000313" key="1">
    <source>
        <dbReference type="EMBL" id="EJF51753.1"/>
    </source>
</evidence>
<dbReference type="Proteomes" id="UP000004578">
    <property type="component" value="Unassembled WGS sequence"/>
</dbReference>
<sequence>MWFQWEQTMPPCPMVGAGGLTRQAPARLPAPLGPAVEAQQFLLAGC</sequence>
<reference evidence="1 2" key="1">
    <citation type="submission" date="2012-05" db="EMBL/GenBank/DDBJ databases">
        <authorList>
            <person name="Harkins D.M."/>
            <person name="Madupu R."/>
            <person name="Durkin A.S."/>
            <person name="Torralba M."/>
            <person name="Methe B."/>
            <person name="Sutton G.G."/>
            <person name="Nelson K.E."/>
        </authorList>
    </citation>
    <scope>NUCLEOTIDE SEQUENCE [LARGE SCALE GENOMIC DNA]</scope>
    <source>
        <strain evidence="1 2">F0490</strain>
    </source>
</reference>
<comment type="caution">
    <text evidence="1">The sequence shown here is derived from an EMBL/GenBank/DDBJ whole genome shotgun (WGS) entry which is preliminary data.</text>
</comment>
<keyword evidence="2" id="KW-1185">Reference proteome</keyword>
<accession>J1I0H6</accession>
<gene>
    <name evidence="1" type="ORF">HMPREF1317_0703</name>
</gene>
<dbReference type="AlphaFoldDB" id="J1I0H6"/>
<name>J1I0H6_9ACTO</name>
<protein>
    <submittedName>
        <fullName evidence="1">Uncharacterized protein</fullName>
    </submittedName>
</protein>
<proteinExistence type="predicted"/>
<organism evidence="1 2">
    <name type="scientific">Schaalia georgiae F0490</name>
    <dbReference type="NCBI Taxonomy" id="1125717"/>
    <lineage>
        <taxon>Bacteria</taxon>
        <taxon>Bacillati</taxon>
        <taxon>Actinomycetota</taxon>
        <taxon>Actinomycetes</taxon>
        <taxon>Actinomycetales</taxon>
        <taxon>Actinomycetaceae</taxon>
        <taxon>Schaalia</taxon>
    </lineage>
</organism>
<evidence type="ECO:0000313" key="2">
    <source>
        <dbReference type="Proteomes" id="UP000004578"/>
    </source>
</evidence>